<dbReference type="EMBL" id="BANT01000023">
    <property type="protein sequence ID" value="GAC57667.1"/>
    <property type="molecule type" value="Genomic_DNA"/>
</dbReference>
<sequence length="241" mass="26126">MGFLSSSSARRAERKAEAKIRKAEEKALKTRVRLEAKVSAHEEKKRHKKALRDEHKYRKKAHKAERKTAKANVKAQEKIAAVEAKTLAAQVKADEKAAEKQALLSPAKVRRYLSVAKLVAPIAGPILYRGAIAARSEITALQARRAGVPAELLTQYGGPSAPLRARIDAARQSAAKVAAQDPTGEGRAFVDAMTKRLDNLVVAADAADTMPPSQRRAAQRAIGNELSAIDNDLLARLNVHP</sequence>
<dbReference type="OrthoDB" id="4374070at2"/>
<evidence type="ECO:0000313" key="2">
    <source>
        <dbReference type="EMBL" id="GAC57667.1"/>
    </source>
</evidence>
<feature type="compositionally biased region" description="Basic and acidic residues" evidence="1">
    <location>
        <begin position="10"/>
        <end position="20"/>
    </location>
</feature>
<feature type="region of interest" description="Disordered" evidence="1">
    <location>
        <begin position="37"/>
        <end position="70"/>
    </location>
</feature>
<dbReference type="Proteomes" id="UP000053405">
    <property type="component" value="Unassembled WGS sequence"/>
</dbReference>
<dbReference type="InterPro" id="IPR045522">
    <property type="entry name" value="DUF6474"/>
</dbReference>
<accession>L7LC61</accession>
<reference evidence="2 3" key="1">
    <citation type="submission" date="2012-12" db="EMBL/GenBank/DDBJ databases">
        <title>Whole genome shotgun sequence of Gordonia hirsuta NBRC 16056.</title>
        <authorList>
            <person name="Isaki-Nakamura S."/>
            <person name="Hosoyama A."/>
            <person name="Tsuchikane K."/>
            <person name="Katsumata H."/>
            <person name="Baba S."/>
            <person name="Yamazaki S."/>
            <person name="Fujita N."/>
        </authorList>
    </citation>
    <scope>NUCLEOTIDE SEQUENCE [LARGE SCALE GENOMIC DNA]</scope>
    <source>
        <strain evidence="2 3">NBRC 16056</strain>
    </source>
</reference>
<dbReference type="eggNOG" id="ENOG5032Z1I">
    <property type="taxonomic scope" value="Bacteria"/>
</dbReference>
<dbReference type="STRING" id="1121927.GOHSU_23_00130"/>
<dbReference type="Pfam" id="PF20079">
    <property type="entry name" value="DUF6474"/>
    <property type="match status" value="1"/>
</dbReference>
<gene>
    <name evidence="2" type="ORF">GOHSU_23_00130</name>
</gene>
<protein>
    <submittedName>
        <fullName evidence="2">Uncharacterized protein</fullName>
    </submittedName>
</protein>
<evidence type="ECO:0000313" key="3">
    <source>
        <dbReference type="Proteomes" id="UP000053405"/>
    </source>
</evidence>
<dbReference type="AlphaFoldDB" id="L7LC61"/>
<comment type="caution">
    <text evidence="2">The sequence shown here is derived from an EMBL/GenBank/DDBJ whole genome shotgun (WGS) entry which is preliminary data.</text>
</comment>
<name>L7LC61_9ACTN</name>
<feature type="region of interest" description="Disordered" evidence="1">
    <location>
        <begin position="1"/>
        <end position="20"/>
    </location>
</feature>
<keyword evidence="3" id="KW-1185">Reference proteome</keyword>
<dbReference type="RefSeq" id="WP_005940257.1">
    <property type="nucleotide sequence ID" value="NZ_ATVK01000012.1"/>
</dbReference>
<proteinExistence type="predicted"/>
<evidence type="ECO:0000256" key="1">
    <source>
        <dbReference type="SAM" id="MobiDB-lite"/>
    </source>
</evidence>
<organism evidence="2 3">
    <name type="scientific">Gordonia hirsuta DSM 44140 = NBRC 16056</name>
    <dbReference type="NCBI Taxonomy" id="1121927"/>
    <lineage>
        <taxon>Bacteria</taxon>
        <taxon>Bacillati</taxon>
        <taxon>Actinomycetota</taxon>
        <taxon>Actinomycetes</taxon>
        <taxon>Mycobacteriales</taxon>
        <taxon>Gordoniaceae</taxon>
        <taxon>Gordonia</taxon>
    </lineage>
</organism>